<feature type="region of interest" description="Disordered" evidence="2">
    <location>
        <begin position="121"/>
        <end position="158"/>
    </location>
</feature>
<evidence type="ECO:0000256" key="1">
    <source>
        <dbReference type="ARBA" id="ARBA00022729"/>
    </source>
</evidence>
<dbReference type="SMART" id="SM00257">
    <property type="entry name" value="LysM"/>
    <property type="match status" value="3"/>
</dbReference>
<dbReference type="Gene3D" id="3.10.350.10">
    <property type="entry name" value="LysM domain"/>
    <property type="match status" value="3"/>
</dbReference>
<comment type="caution">
    <text evidence="5">The sequence shown here is derived from an EMBL/GenBank/DDBJ whole genome shotgun (WGS) entry which is preliminary data.</text>
</comment>
<feature type="compositionally biased region" description="Polar residues" evidence="2">
    <location>
        <begin position="128"/>
        <end position="156"/>
    </location>
</feature>
<dbReference type="PROSITE" id="PS51782">
    <property type="entry name" value="LYSM"/>
    <property type="match status" value="3"/>
</dbReference>
<organism evidence="5 6">
    <name type="scientific">Pontibacillus salicampi</name>
    <dbReference type="NCBI Taxonomy" id="1449801"/>
    <lineage>
        <taxon>Bacteria</taxon>
        <taxon>Bacillati</taxon>
        <taxon>Bacillota</taxon>
        <taxon>Bacilli</taxon>
        <taxon>Bacillales</taxon>
        <taxon>Bacillaceae</taxon>
        <taxon>Pontibacillus</taxon>
    </lineage>
</organism>
<dbReference type="PANTHER" id="PTHR39160:SF6">
    <property type="entry name" value="CELL WALL-BINDING PROTEIN YOCH"/>
    <property type="match status" value="1"/>
</dbReference>
<dbReference type="RefSeq" id="WP_377349361.1">
    <property type="nucleotide sequence ID" value="NZ_JBHLTP010000012.1"/>
</dbReference>
<protein>
    <submittedName>
        <fullName evidence="5">LysM peptidoglycan-binding domain-containing protein</fullName>
    </submittedName>
</protein>
<dbReference type="SUPFAM" id="SSF50685">
    <property type="entry name" value="Barwin-like endoglucanases"/>
    <property type="match status" value="1"/>
</dbReference>
<dbReference type="InterPro" id="IPR036908">
    <property type="entry name" value="RlpA-like_sf"/>
</dbReference>
<reference evidence="5 6" key="1">
    <citation type="submission" date="2024-09" db="EMBL/GenBank/DDBJ databases">
        <authorList>
            <person name="Sun Q."/>
            <person name="Mori K."/>
        </authorList>
    </citation>
    <scope>NUCLEOTIDE SEQUENCE [LARGE SCALE GENOMIC DNA]</scope>
    <source>
        <strain evidence="5 6">NCAIM B.02529</strain>
    </source>
</reference>
<dbReference type="SUPFAM" id="SSF54106">
    <property type="entry name" value="LysM domain"/>
    <property type="match status" value="3"/>
</dbReference>
<dbReference type="EMBL" id="JBHLTP010000012">
    <property type="protein sequence ID" value="MFC0524863.1"/>
    <property type="molecule type" value="Genomic_DNA"/>
</dbReference>
<dbReference type="Proteomes" id="UP001589836">
    <property type="component" value="Unassembled WGS sequence"/>
</dbReference>
<evidence type="ECO:0000313" key="5">
    <source>
        <dbReference type="EMBL" id="MFC0524863.1"/>
    </source>
</evidence>
<dbReference type="Pfam" id="PF01476">
    <property type="entry name" value="LysM"/>
    <property type="match status" value="3"/>
</dbReference>
<dbReference type="InterPro" id="IPR036779">
    <property type="entry name" value="LysM_dom_sf"/>
</dbReference>
<dbReference type="CDD" id="cd00118">
    <property type="entry name" value="LysM"/>
    <property type="match status" value="3"/>
</dbReference>
<evidence type="ECO:0000256" key="3">
    <source>
        <dbReference type="SAM" id="SignalP"/>
    </source>
</evidence>
<feature type="chain" id="PRO_5045965882" evidence="3">
    <location>
        <begin position="25"/>
        <end position="327"/>
    </location>
</feature>
<gene>
    <name evidence="5" type="ORF">ACFFGV_14890</name>
</gene>
<sequence>MKKAIMTIAAVAGVSGVFASTAHAEEVQVKKGDTLWGISQAHNVTVQDLQDWNNLSNHIIYAGSSLEVSGASNEPKKVNVNHTNTYTVQSGDTLWGIANENGLSVSGLKSKNKLTSDIIHPGQKLQLKGSNQQTNNTSAKSKQTEATTKSTHTVQPGDTLWGIASANGVSVSNVKAWNHLSSNTIYVGQSLKLDGPAKQTAQASAPTQNQQNTSQNNTSSNQQPSRSDNQAVKTLNMSSTAYTAYCNGCSGITSTGINLKANPNQKVIAVDPSVIPLGTKVHVEGYGYAIAGDTGGAIKGNKIDVFFPNKSQAYQWGRKTVKVKVLD</sequence>
<dbReference type="InterPro" id="IPR051933">
    <property type="entry name" value="Resuscitation_pf_RpfB"/>
</dbReference>
<name>A0ABV6LRK2_9BACI</name>
<feature type="region of interest" description="Disordered" evidence="2">
    <location>
        <begin position="197"/>
        <end position="229"/>
    </location>
</feature>
<keyword evidence="6" id="KW-1185">Reference proteome</keyword>
<feature type="domain" description="LysM" evidence="4">
    <location>
        <begin position="84"/>
        <end position="127"/>
    </location>
</feature>
<proteinExistence type="predicted"/>
<dbReference type="CDD" id="cd22786">
    <property type="entry name" value="DPBB_YuiC-like"/>
    <property type="match status" value="1"/>
</dbReference>
<evidence type="ECO:0000259" key="4">
    <source>
        <dbReference type="PROSITE" id="PS51782"/>
    </source>
</evidence>
<dbReference type="InterPro" id="IPR010611">
    <property type="entry name" value="3D_dom"/>
</dbReference>
<accession>A0ABV6LRK2</accession>
<feature type="signal peptide" evidence="3">
    <location>
        <begin position="1"/>
        <end position="24"/>
    </location>
</feature>
<evidence type="ECO:0000256" key="2">
    <source>
        <dbReference type="SAM" id="MobiDB-lite"/>
    </source>
</evidence>
<feature type="domain" description="LysM" evidence="4">
    <location>
        <begin position="25"/>
        <end position="68"/>
    </location>
</feature>
<keyword evidence="1 3" id="KW-0732">Signal</keyword>
<dbReference type="PANTHER" id="PTHR39160">
    <property type="entry name" value="CELL WALL-BINDING PROTEIN YOCH"/>
    <property type="match status" value="1"/>
</dbReference>
<evidence type="ECO:0000313" key="6">
    <source>
        <dbReference type="Proteomes" id="UP001589836"/>
    </source>
</evidence>
<dbReference type="InterPro" id="IPR018392">
    <property type="entry name" value="LysM"/>
</dbReference>
<feature type="compositionally biased region" description="Low complexity" evidence="2">
    <location>
        <begin position="207"/>
        <end position="223"/>
    </location>
</feature>
<feature type="domain" description="LysM" evidence="4">
    <location>
        <begin position="150"/>
        <end position="193"/>
    </location>
</feature>
<dbReference type="Pfam" id="PF06725">
    <property type="entry name" value="3D"/>
    <property type="match status" value="1"/>
</dbReference>